<dbReference type="Proteomes" id="UP000001542">
    <property type="component" value="Unassembled WGS sequence"/>
</dbReference>
<proteinExistence type="predicted"/>
<dbReference type="AlphaFoldDB" id="A2GJM8"/>
<organism evidence="1 2">
    <name type="scientific">Trichomonas vaginalis (strain ATCC PRA-98 / G3)</name>
    <dbReference type="NCBI Taxonomy" id="412133"/>
    <lineage>
        <taxon>Eukaryota</taxon>
        <taxon>Metamonada</taxon>
        <taxon>Parabasalia</taxon>
        <taxon>Trichomonadida</taxon>
        <taxon>Trichomonadidae</taxon>
        <taxon>Trichomonas</taxon>
    </lineage>
</organism>
<keyword evidence="2" id="KW-1185">Reference proteome</keyword>
<dbReference type="KEGG" id="tva:4740270"/>
<protein>
    <submittedName>
        <fullName evidence="1">Uncharacterized protein</fullName>
    </submittedName>
</protein>
<dbReference type="VEuPathDB" id="TrichDB:TVAG_276790"/>
<reference evidence="1" key="1">
    <citation type="submission" date="2006-10" db="EMBL/GenBank/DDBJ databases">
        <authorList>
            <person name="Amadeo P."/>
            <person name="Zhao Q."/>
            <person name="Wortman J."/>
            <person name="Fraser-Liggett C."/>
            <person name="Carlton J."/>
        </authorList>
    </citation>
    <scope>NUCLEOTIDE SEQUENCE</scope>
    <source>
        <strain evidence="1">G3</strain>
    </source>
</reference>
<evidence type="ECO:0000313" key="2">
    <source>
        <dbReference type="Proteomes" id="UP000001542"/>
    </source>
</evidence>
<dbReference type="VEuPathDB" id="TrichDB:TVAGG3_0108160"/>
<gene>
    <name evidence="1" type="ORF">TVAG_276790</name>
</gene>
<dbReference type="InParanoid" id="A2GJM8"/>
<dbReference type="RefSeq" id="XP_001295569.1">
    <property type="nucleotide sequence ID" value="XM_001295568.1"/>
</dbReference>
<dbReference type="EMBL" id="DS116542">
    <property type="protein sequence ID" value="EAX82639.1"/>
    <property type="molecule type" value="Genomic_DNA"/>
</dbReference>
<name>A2GJM8_TRIV3</name>
<sequence length="154" mass="18146">MEIECLKEIVKTDKFQHINAFVSDNDSKAGKVVAKSGAQCVILKDINHTLISTFTNEKFEFLEIRFRGILNSTHLKVDEKIEKWLSLKTEYANHKLKDQIVDLIDSTAVLFNFVRRNCHTNFSEFFNAMKSRYIEKKRLDSRFYSEMFYNSFIV</sequence>
<accession>A2GJM8</accession>
<reference evidence="1" key="2">
    <citation type="journal article" date="2007" name="Science">
        <title>Draft genome sequence of the sexually transmitted pathogen Trichomonas vaginalis.</title>
        <authorList>
            <person name="Carlton J.M."/>
            <person name="Hirt R.P."/>
            <person name="Silva J.C."/>
            <person name="Delcher A.L."/>
            <person name="Schatz M."/>
            <person name="Zhao Q."/>
            <person name="Wortman J.R."/>
            <person name="Bidwell S.L."/>
            <person name="Alsmark U.C.M."/>
            <person name="Besteiro S."/>
            <person name="Sicheritz-Ponten T."/>
            <person name="Noel C.J."/>
            <person name="Dacks J.B."/>
            <person name="Foster P.G."/>
            <person name="Simillion C."/>
            <person name="Van de Peer Y."/>
            <person name="Miranda-Saavedra D."/>
            <person name="Barton G.J."/>
            <person name="Westrop G.D."/>
            <person name="Mueller S."/>
            <person name="Dessi D."/>
            <person name="Fiori P.L."/>
            <person name="Ren Q."/>
            <person name="Paulsen I."/>
            <person name="Zhang H."/>
            <person name="Bastida-Corcuera F.D."/>
            <person name="Simoes-Barbosa A."/>
            <person name="Brown M.T."/>
            <person name="Hayes R.D."/>
            <person name="Mukherjee M."/>
            <person name="Okumura C.Y."/>
            <person name="Schneider R."/>
            <person name="Smith A.J."/>
            <person name="Vanacova S."/>
            <person name="Villalvazo M."/>
            <person name="Haas B.J."/>
            <person name="Pertea M."/>
            <person name="Feldblyum T.V."/>
            <person name="Utterback T.R."/>
            <person name="Shu C.L."/>
            <person name="Osoegawa K."/>
            <person name="de Jong P.J."/>
            <person name="Hrdy I."/>
            <person name="Horvathova L."/>
            <person name="Zubacova Z."/>
            <person name="Dolezal P."/>
            <person name="Malik S.B."/>
            <person name="Logsdon J.M. Jr."/>
            <person name="Henze K."/>
            <person name="Gupta A."/>
            <person name="Wang C.C."/>
            <person name="Dunne R.L."/>
            <person name="Upcroft J.A."/>
            <person name="Upcroft P."/>
            <person name="White O."/>
            <person name="Salzberg S.L."/>
            <person name="Tang P."/>
            <person name="Chiu C.-H."/>
            <person name="Lee Y.-S."/>
            <person name="Embley T.M."/>
            <person name="Coombs G.H."/>
            <person name="Mottram J.C."/>
            <person name="Tachezy J."/>
            <person name="Fraser-Liggett C.M."/>
            <person name="Johnson P.J."/>
        </authorList>
    </citation>
    <scope>NUCLEOTIDE SEQUENCE [LARGE SCALE GENOMIC DNA]</scope>
    <source>
        <strain evidence="1">G3</strain>
    </source>
</reference>
<evidence type="ECO:0000313" key="1">
    <source>
        <dbReference type="EMBL" id="EAX82639.1"/>
    </source>
</evidence>